<keyword evidence="1" id="KW-0472">Membrane</keyword>
<comment type="caution">
    <text evidence="2">The sequence shown here is derived from an EMBL/GenBank/DDBJ whole genome shotgun (WGS) entry which is preliminary data.</text>
</comment>
<gene>
    <name evidence="2" type="ORF">IB75_02415</name>
</gene>
<feature type="transmembrane region" description="Helical" evidence="1">
    <location>
        <begin position="194"/>
        <end position="214"/>
    </location>
</feature>
<keyword evidence="1" id="KW-0812">Transmembrane</keyword>
<feature type="transmembrane region" description="Helical" evidence="1">
    <location>
        <begin position="152"/>
        <end position="173"/>
    </location>
</feature>
<organism evidence="2 3">
    <name type="scientific">Nitrosococcus oceani C-27</name>
    <dbReference type="NCBI Taxonomy" id="314279"/>
    <lineage>
        <taxon>Bacteria</taxon>
        <taxon>Pseudomonadati</taxon>
        <taxon>Pseudomonadota</taxon>
        <taxon>Gammaproteobacteria</taxon>
        <taxon>Chromatiales</taxon>
        <taxon>Chromatiaceae</taxon>
        <taxon>Nitrosococcus</taxon>
    </lineage>
</organism>
<dbReference type="Proteomes" id="UP000028839">
    <property type="component" value="Unassembled WGS sequence"/>
</dbReference>
<reference evidence="2 3" key="1">
    <citation type="submission" date="2014-07" db="EMBL/GenBank/DDBJ databases">
        <title>Comparative analysis of Nitrosococcus oceani genome inventories of strains from Pacific and Atlantic gyres.</title>
        <authorList>
            <person name="Lim C.K."/>
            <person name="Wang L."/>
            <person name="Sayavedra-Soto L.A."/>
            <person name="Klotz M.G."/>
        </authorList>
    </citation>
    <scope>NUCLEOTIDE SEQUENCE [LARGE SCALE GENOMIC DNA]</scope>
    <source>
        <strain evidence="2 3">C-27</strain>
    </source>
</reference>
<proteinExistence type="predicted"/>
<evidence type="ECO:0000313" key="3">
    <source>
        <dbReference type="Proteomes" id="UP000028839"/>
    </source>
</evidence>
<name>A0A0E2Z502_9GAMM</name>
<evidence type="ECO:0000256" key="1">
    <source>
        <dbReference type="SAM" id="Phobius"/>
    </source>
</evidence>
<evidence type="ECO:0000313" key="2">
    <source>
        <dbReference type="EMBL" id="KFI20564.1"/>
    </source>
</evidence>
<dbReference type="HOGENOM" id="CLU_067304_0_0_6"/>
<feature type="transmembrane region" description="Helical" evidence="1">
    <location>
        <begin position="6"/>
        <end position="27"/>
    </location>
</feature>
<feature type="transmembrane region" description="Helical" evidence="1">
    <location>
        <begin position="120"/>
        <end position="140"/>
    </location>
</feature>
<sequence>MLTDQQLGTGVLVTLALCLGGAALLRYPTVAARTKRREYSDCTFSPVVNPQPTIRAARRLNRAAGLIATSALLDSAVEHYRGSFQNKAMYTPLIVSALTLAVSTHGTADSRPAVHKARDTIYLAAALTGFIGTGFHIYNVSKRPGGFSWQNLFYGSPLGAPAAVTLSGLLGYYSERLRENGSGKPVRVFGLRAGRALAALSSAGMVATAAEAGLLHFRGAFHDPFMYAPVTAPPMAAALLAETAGSHPKPPRRLTRWWLRLTALIGFAGAGFHVYGVSRNMGGWRNWRQNVLNGPPIPAPPSFTGLALAGLAALSLLEEHDDA</sequence>
<dbReference type="AlphaFoldDB" id="A0A0E2Z502"/>
<dbReference type="OrthoDB" id="7032409at2"/>
<keyword evidence="1" id="KW-1133">Transmembrane helix</keyword>
<accession>A0A0E2Z502</accession>
<feature type="transmembrane region" description="Helical" evidence="1">
    <location>
        <begin position="257"/>
        <end position="277"/>
    </location>
</feature>
<dbReference type="EMBL" id="JPGN01000016">
    <property type="protein sequence ID" value="KFI20564.1"/>
    <property type="molecule type" value="Genomic_DNA"/>
</dbReference>
<protein>
    <submittedName>
        <fullName evidence="2">Membrane protein</fullName>
    </submittedName>
</protein>